<dbReference type="SUPFAM" id="SSF53335">
    <property type="entry name" value="S-adenosyl-L-methionine-dependent methyltransferases"/>
    <property type="match status" value="1"/>
</dbReference>
<dbReference type="OrthoDB" id="4571118at2"/>
<evidence type="ECO:0008006" key="3">
    <source>
        <dbReference type="Google" id="ProtNLM"/>
    </source>
</evidence>
<dbReference type="Pfam" id="PF01135">
    <property type="entry name" value="PCMT"/>
    <property type="match status" value="1"/>
</dbReference>
<evidence type="ECO:0000313" key="1">
    <source>
        <dbReference type="EMBL" id="TMR22478.1"/>
    </source>
</evidence>
<accession>A0A5S4FP74</accession>
<comment type="caution">
    <text evidence="1">The sequence shown here is derived from an EMBL/GenBank/DDBJ whole genome shotgun (WGS) entry which is preliminary data.</text>
</comment>
<proteinExistence type="predicted"/>
<evidence type="ECO:0000313" key="2">
    <source>
        <dbReference type="Proteomes" id="UP000309128"/>
    </source>
</evidence>
<sequence length="39" mass="4246">MPRVVARMLEALDLRPGLRVLEIGAGTGYNAAPQRSRPI</sequence>
<protein>
    <recommendedName>
        <fullName evidence="3">Protein-L-isoaspartate O-methyltransferase</fullName>
    </recommendedName>
</protein>
<reference evidence="1 2" key="1">
    <citation type="submission" date="2019-05" db="EMBL/GenBank/DDBJ databases">
        <title>Draft genome sequence of Nonomuraea turkmeniaca DSM 43926.</title>
        <authorList>
            <person name="Saricaoglu S."/>
            <person name="Isik K."/>
        </authorList>
    </citation>
    <scope>NUCLEOTIDE SEQUENCE [LARGE SCALE GENOMIC DNA]</scope>
    <source>
        <strain evidence="1 2">DSM 43926</strain>
    </source>
</reference>
<dbReference type="Gene3D" id="3.40.50.150">
    <property type="entry name" value="Vaccinia Virus protein VP39"/>
    <property type="match status" value="1"/>
</dbReference>
<dbReference type="AlphaFoldDB" id="A0A5S4FP74"/>
<dbReference type="InterPro" id="IPR029063">
    <property type="entry name" value="SAM-dependent_MTases_sf"/>
</dbReference>
<name>A0A5S4FP74_9ACTN</name>
<keyword evidence="2" id="KW-1185">Reference proteome</keyword>
<gene>
    <name evidence="1" type="ORF">ETD86_11570</name>
</gene>
<dbReference type="Proteomes" id="UP000309128">
    <property type="component" value="Unassembled WGS sequence"/>
</dbReference>
<dbReference type="EMBL" id="VCKY01000029">
    <property type="protein sequence ID" value="TMR22478.1"/>
    <property type="molecule type" value="Genomic_DNA"/>
</dbReference>
<organism evidence="1 2">
    <name type="scientific">Nonomuraea turkmeniaca</name>
    <dbReference type="NCBI Taxonomy" id="103838"/>
    <lineage>
        <taxon>Bacteria</taxon>
        <taxon>Bacillati</taxon>
        <taxon>Actinomycetota</taxon>
        <taxon>Actinomycetes</taxon>
        <taxon>Streptosporangiales</taxon>
        <taxon>Streptosporangiaceae</taxon>
        <taxon>Nonomuraea</taxon>
    </lineage>
</organism>